<gene>
    <name evidence="1" type="ORF">NEZAVI_LOCUS13495</name>
</gene>
<dbReference type="Proteomes" id="UP001152798">
    <property type="component" value="Chromosome 6"/>
</dbReference>
<organism evidence="1 2">
    <name type="scientific">Nezara viridula</name>
    <name type="common">Southern green stink bug</name>
    <name type="synonym">Cimex viridulus</name>
    <dbReference type="NCBI Taxonomy" id="85310"/>
    <lineage>
        <taxon>Eukaryota</taxon>
        <taxon>Metazoa</taxon>
        <taxon>Ecdysozoa</taxon>
        <taxon>Arthropoda</taxon>
        <taxon>Hexapoda</taxon>
        <taxon>Insecta</taxon>
        <taxon>Pterygota</taxon>
        <taxon>Neoptera</taxon>
        <taxon>Paraneoptera</taxon>
        <taxon>Hemiptera</taxon>
        <taxon>Heteroptera</taxon>
        <taxon>Panheteroptera</taxon>
        <taxon>Pentatomomorpha</taxon>
        <taxon>Pentatomoidea</taxon>
        <taxon>Pentatomidae</taxon>
        <taxon>Pentatominae</taxon>
        <taxon>Nezara</taxon>
    </lineage>
</organism>
<dbReference type="AlphaFoldDB" id="A0A9P0MWQ2"/>
<protein>
    <submittedName>
        <fullName evidence="1">Uncharacterized protein</fullName>
    </submittedName>
</protein>
<proteinExistence type="predicted"/>
<reference evidence="1" key="1">
    <citation type="submission" date="2022-01" db="EMBL/GenBank/DDBJ databases">
        <authorList>
            <person name="King R."/>
        </authorList>
    </citation>
    <scope>NUCLEOTIDE SEQUENCE</scope>
</reference>
<accession>A0A9P0MWQ2</accession>
<keyword evidence="2" id="KW-1185">Reference proteome</keyword>
<evidence type="ECO:0000313" key="2">
    <source>
        <dbReference type="Proteomes" id="UP001152798"/>
    </source>
</evidence>
<dbReference type="EMBL" id="OV725082">
    <property type="protein sequence ID" value="CAH1405252.1"/>
    <property type="molecule type" value="Genomic_DNA"/>
</dbReference>
<evidence type="ECO:0000313" key="1">
    <source>
        <dbReference type="EMBL" id="CAH1405252.1"/>
    </source>
</evidence>
<name>A0A9P0MWQ2_NEZVI</name>
<sequence length="73" mass="8346">MHPLLGCGPKAFVTSGLPSARYFPRGRESGLVAGKRRDSSWRQGHLLSHRTNLRLPSDHFRSPCYFLSRPRRL</sequence>